<evidence type="ECO:0000256" key="4">
    <source>
        <dbReference type="ARBA" id="ARBA00037918"/>
    </source>
</evidence>
<keyword evidence="3 10" id="KW-0520">NAD</keyword>
<dbReference type="InterPro" id="IPR016205">
    <property type="entry name" value="Glycerol_DH"/>
</dbReference>
<evidence type="ECO:0000313" key="12">
    <source>
        <dbReference type="EMBL" id="HIW90281.1"/>
    </source>
</evidence>
<evidence type="ECO:0000256" key="9">
    <source>
        <dbReference type="PIRSR" id="PIRSR000112-2"/>
    </source>
</evidence>
<feature type="binding site" evidence="8">
    <location>
        <position position="294"/>
    </location>
    <ligand>
        <name>glycerol</name>
        <dbReference type="ChEBI" id="CHEBI:17754"/>
    </ligand>
</feature>
<evidence type="ECO:0000256" key="8">
    <source>
        <dbReference type="PIRSR" id="PIRSR000112-1"/>
    </source>
</evidence>
<evidence type="ECO:0000256" key="10">
    <source>
        <dbReference type="PIRSR" id="PIRSR000112-3"/>
    </source>
</evidence>
<dbReference type="SUPFAM" id="SSF56796">
    <property type="entry name" value="Dehydroquinate synthase-like"/>
    <property type="match status" value="1"/>
</dbReference>
<accession>A0A9D1RPF5</accession>
<evidence type="ECO:0000313" key="13">
    <source>
        <dbReference type="Proteomes" id="UP000824190"/>
    </source>
</evidence>
<sequence>MPDQGNPRTERTPLTVTSIDRVYTSPSRYVQGAGVIDRAAGYLAPLGTSQLIITDDIVWGIAGEQLENSLNSDEDTDQNATHEIFGGEASYKEIERISEVASSRGSDVIIGLGGGKIIDTARAVADKGGLPVAIFPTAVSADAPTARVSVIYTDDGVFDSYLFYDRNPDLVAVDTTVIANAPVNTLRSGIGDALATSVEARAVARANSRRMDDTARPTLAGIALAEKCEETLFAYAHQALRDNEAHIASRALENIAEANTLLSGLGFENGGLAAVHAIHNGFTALSGDIHHKSHGEKVSFGIGVQLVLEGAPKEELDRFIGFLQSVGLPTTLEEINLPEVSDEDLFRIAELAVSPDETLKQLPGEYTAADVVEAIKAADNYAHGLKERNA</sequence>
<dbReference type="AlphaFoldDB" id="A0A9D1RPF5"/>
<comment type="cofactor">
    <cofactor evidence="8">
        <name>Zn(2+)</name>
        <dbReference type="ChEBI" id="CHEBI:29105"/>
    </cofactor>
    <text evidence="8">Binds 1 zinc ion per subunit.</text>
</comment>
<comment type="pathway">
    <text evidence="4">Polyol metabolism; glycerol fermentation; glycerone phosphate from glycerol (oxidative route): step 1/2.</text>
</comment>
<comment type="catalytic activity">
    <reaction evidence="7">
        <text>glycerol + NAD(+) = dihydroxyacetone + NADH + H(+)</text>
        <dbReference type="Rhea" id="RHEA:13769"/>
        <dbReference type="ChEBI" id="CHEBI:15378"/>
        <dbReference type="ChEBI" id="CHEBI:16016"/>
        <dbReference type="ChEBI" id="CHEBI:17754"/>
        <dbReference type="ChEBI" id="CHEBI:57540"/>
        <dbReference type="ChEBI" id="CHEBI:57945"/>
        <dbReference type="EC" id="1.1.1.6"/>
    </reaction>
</comment>
<organism evidence="12 13">
    <name type="scientific">Candidatus Corynebacterium avicola</name>
    <dbReference type="NCBI Taxonomy" id="2838527"/>
    <lineage>
        <taxon>Bacteria</taxon>
        <taxon>Bacillati</taxon>
        <taxon>Actinomycetota</taxon>
        <taxon>Actinomycetes</taxon>
        <taxon>Mycobacteriales</taxon>
        <taxon>Corynebacteriaceae</taxon>
        <taxon>Corynebacterium</taxon>
    </lineage>
</organism>
<evidence type="ECO:0000256" key="3">
    <source>
        <dbReference type="ARBA" id="ARBA00023027"/>
    </source>
</evidence>
<evidence type="ECO:0000256" key="7">
    <source>
        <dbReference type="ARBA" id="ARBA00049006"/>
    </source>
</evidence>
<feature type="binding site" evidence="9">
    <location>
        <position position="142"/>
    </location>
    <ligand>
        <name>glycerol</name>
        <dbReference type="ChEBI" id="CHEBI:17754"/>
    </ligand>
</feature>
<dbReference type="PANTHER" id="PTHR43616:SF5">
    <property type="entry name" value="GLYCEROL DEHYDROGENASE 1"/>
    <property type="match status" value="1"/>
</dbReference>
<feature type="binding site" evidence="10">
    <location>
        <position position="55"/>
    </location>
    <ligand>
        <name>NAD(+)</name>
        <dbReference type="ChEBI" id="CHEBI:57540"/>
    </ligand>
</feature>
<feature type="binding site" evidence="8">
    <location>
        <position position="192"/>
    </location>
    <ligand>
        <name>glycerol</name>
        <dbReference type="ChEBI" id="CHEBI:17754"/>
    </ligand>
</feature>
<evidence type="ECO:0000256" key="6">
    <source>
        <dbReference type="ARBA" id="ARBA00040132"/>
    </source>
</evidence>
<name>A0A9D1RPF5_9CORY</name>
<feature type="binding site" evidence="10">
    <location>
        <begin position="137"/>
        <end position="140"/>
    </location>
    <ligand>
        <name>NAD(+)</name>
        <dbReference type="ChEBI" id="CHEBI:57540"/>
    </ligand>
</feature>
<comment type="caution">
    <text evidence="12">The sequence shown here is derived from an EMBL/GenBank/DDBJ whole genome shotgun (WGS) entry which is preliminary data.</text>
</comment>
<feature type="domain" description="Alcohol dehydrogenase iron-type/glycerol dehydrogenase GldA" evidence="11">
    <location>
        <begin position="26"/>
        <end position="175"/>
    </location>
</feature>
<dbReference type="InterPro" id="IPR001670">
    <property type="entry name" value="ADH_Fe/GldA"/>
</dbReference>
<keyword evidence="1 8" id="KW-0479">Metal-binding</keyword>
<reference evidence="12" key="1">
    <citation type="journal article" date="2021" name="PeerJ">
        <title>Extensive microbial diversity within the chicken gut microbiome revealed by metagenomics and culture.</title>
        <authorList>
            <person name="Gilroy R."/>
            <person name="Ravi A."/>
            <person name="Getino M."/>
            <person name="Pursley I."/>
            <person name="Horton D.L."/>
            <person name="Alikhan N.F."/>
            <person name="Baker D."/>
            <person name="Gharbi K."/>
            <person name="Hall N."/>
            <person name="Watson M."/>
            <person name="Adriaenssens E.M."/>
            <person name="Foster-Nyarko E."/>
            <person name="Jarju S."/>
            <person name="Secka A."/>
            <person name="Antonio M."/>
            <person name="Oren A."/>
            <person name="Chaudhuri R.R."/>
            <person name="La Ragione R."/>
            <person name="Hildebrand F."/>
            <person name="Pallen M.J."/>
        </authorList>
    </citation>
    <scope>NUCLEOTIDE SEQUENCE</scope>
    <source>
        <strain evidence="12">CHK32-1732</strain>
    </source>
</reference>
<dbReference type="Pfam" id="PF00465">
    <property type="entry name" value="Fe-ADH"/>
    <property type="match status" value="1"/>
</dbReference>
<dbReference type="PANTHER" id="PTHR43616">
    <property type="entry name" value="GLYCEROL DEHYDROGENASE"/>
    <property type="match status" value="1"/>
</dbReference>
<keyword evidence="8" id="KW-0862">Zinc</keyword>
<dbReference type="Gene3D" id="3.40.50.1970">
    <property type="match status" value="1"/>
</dbReference>
<dbReference type="Proteomes" id="UP000824190">
    <property type="component" value="Unassembled WGS sequence"/>
</dbReference>
<dbReference type="NCBIfam" id="NF006941">
    <property type="entry name" value="PRK09423.1"/>
    <property type="match status" value="1"/>
</dbReference>
<dbReference type="GO" id="GO:0008888">
    <property type="term" value="F:glycerol dehydrogenase (NAD+) activity"/>
    <property type="evidence" value="ECO:0007669"/>
    <property type="project" value="UniProtKB-EC"/>
</dbReference>
<reference evidence="12" key="2">
    <citation type="submission" date="2021-04" db="EMBL/GenBank/DDBJ databases">
        <authorList>
            <person name="Gilroy R."/>
        </authorList>
    </citation>
    <scope>NUCLEOTIDE SEQUENCE</scope>
    <source>
        <strain evidence="12">CHK32-1732</strain>
    </source>
</reference>
<dbReference type="PIRSF" id="PIRSF000112">
    <property type="entry name" value="Glycerol_dehydrogenase"/>
    <property type="match status" value="1"/>
</dbReference>
<feature type="binding site" evidence="10">
    <location>
        <position position="152"/>
    </location>
    <ligand>
        <name>NAD(+)</name>
        <dbReference type="ChEBI" id="CHEBI:57540"/>
    </ligand>
</feature>
<dbReference type="EC" id="1.1.1.6" evidence="5"/>
<feature type="binding site" evidence="10">
    <location>
        <begin position="115"/>
        <end position="119"/>
    </location>
    <ligand>
        <name>NAD(+)</name>
        <dbReference type="ChEBI" id="CHEBI:57540"/>
    </ligand>
</feature>
<dbReference type="Gene3D" id="1.20.1090.10">
    <property type="entry name" value="Dehydroquinate synthase-like - alpha domain"/>
    <property type="match status" value="1"/>
</dbReference>
<protein>
    <recommendedName>
        <fullName evidence="6">Glycerol dehydrogenase</fullName>
        <ecNumber evidence="5">1.1.1.6</ecNumber>
    </recommendedName>
</protein>
<dbReference type="CDD" id="cd08170">
    <property type="entry name" value="GlyDH"/>
    <property type="match status" value="1"/>
</dbReference>
<evidence type="ECO:0000256" key="5">
    <source>
        <dbReference type="ARBA" id="ARBA00039147"/>
    </source>
</evidence>
<evidence type="ECO:0000259" key="11">
    <source>
        <dbReference type="Pfam" id="PF00465"/>
    </source>
</evidence>
<keyword evidence="2" id="KW-0560">Oxidoreductase</keyword>
<dbReference type="EMBL" id="DXGC01000011">
    <property type="protein sequence ID" value="HIW90281.1"/>
    <property type="molecule type" value="Genomic_DNA"/>
</dbReference>
<evidence type="ECO:0000256" key="1">
    <source>
        <dbReference type="ARBA" id="ARBA00022723"/>
    </source>
</evidence>
<gene>
    <name evidence="12" type="ORF">H9870_01230</name>
</gene>
<evidence type="ECO:0000256" key="2">
    <source>
        <dbReference type="ARBA" id="ARBA00023002"/>
    </source>
</evidence>
<proteinExistence type="predicted"/>
<dbReference type="GO" id="GO:0046872">
    <property type="term" value="F:metal ion binding"/>
    <property type="evidence" value="ECO:0007669"/>
    <property type="project" value="UniProtKB-KW"/>
</dbReference>
<feature type="binding site" evidence="8">
    <location>
        <position position="276"/>
    </location>
    <ligand>
        <name>glycerol</name>
        <dbReference type="ChEBI" id="CHEBI:17754"/>
    </ligand>
</feature>